<reference evidence="6 7" key="1">
    <citation type="submission" date="2015-05" db="EMBL/GenBank/DDBJ databases">
        <authorList>
            <person name="Tang B."/>
            <person name="Yu Y."/>
        </authorList>
    </citation>
    <scope>NUCLEOTIDE SEQUENCE [LARGE SCALE GENOMIC DNA]</scope>
    <source>
        <strain evidence="6 7">DSM 7029</strain>
    </source>
</reference>
<gene>
    <name evidence="6" type="ORF">AAW51_0902</name>
</gene>
<accession>A0A0G3BHY1</accession>
<dbReference type="GO" id="GO:0046872">
    <property type="term" value="F:metal ion binding"/>
    <property type="evidence" value="ECO:0007669"/>
    <property type="project" value="UniProtKB-KW"/>
</dbReference>
<protein>
    <recommendedName>
        <fullName evidence="5">Thioredoxin domain-containing protein</fullName>
    </recommendedName>
</protein>
<evidence type="ECO:0000259" key="5">
    <source>
        <dbReference type="PROSITE" id="PS51352"/>
    </source>
</evidence>
<dbReference type="STRING" id="413882.AAW51_0902"/>
<organism evidence="6 7">
    <name type="scientific">Caldimonas brevitalea</name>
    <dbReference type="NCBI Taxonomy" id="413882"/>
    <lineage>
        <taxon>Bacteria</taxon>
        <taxon>Pseudomonadati</taxon>
        <taxon>Pseudomonadota</taxon>
        <taxon>Betaproteobacteria</taxon>
        <taxon>Burkholderiales</taxon>
        <taxon>Sphaerotilaceae</taxon>
        <taxon>Caldimonas</taxon>
    </lineage>
</organism>
<dbReference type="SUPFAM" id="SSF52833">
    <property type="entry name" value="Thioredoxin-like"/>
    <property type="match status" value="1"/>
</dbReference>
<feature type="disulfide bond" description="Redox-active" evidence="4">
    <location>
        <begin position="82"/>
        <end position="86"/>
    </location>
</feature>
<proteinExistence type="inferred from homology"/>
<keyword evidence="4" id="KW-1015">Disulfide bond</keyword>
<sequence>MSSPPNVFDPIARESRRRCLAWLATLLCGLPAAVRAHGRIGPVVPPQPAPDVGLWLDDGRPVGLRTLLQGRATAVQFMFTGCSAICPVQGALFAQAQARLQARPAAREARLLSLSLDPLGDTPAALAAWRQRHGADDVLWRAAVPRQLDASQLMAAFNPGEPERDAHMTQVYLFDRQARLVWRTAELPDPAEIADRLAP</sequence>
<keyword evidence="7" id="KW-1185">Reference proteome</keyword>
<evidence type="ECO:0000256" key="1">
    <source>
        <dbReference type="ARBA" id="ARBA00010996"/>
    </source>
</evidence>
<evidence type="ECO:0000256" key="4">
    <source>
        <dbReference type="PIRSR" id="PIRSR603782-2"/>
    </source>
</evidence>
<dbReference type="Gene3D" id="3.40.30.10">
    <property type="entry name" value="Glutaredoxin"/>
    <property type="match status" value="1"/>
</dbReference>
<dbReference type="Proteomes" id="UP000035352">
    <property type="component" value="Chromosome"/>
</dbReference>
<dbReference type="AlphaFoldDB" id="A0A0G3BHY1"/>
<dbReference type="InterPro" id="IPR003782">
    <property type="entry name" value="SCO1/SenC"/>
</dbReference>
<feature type="domain" description="Thioredoxin" evidence="5">
    <location>
        <begin position="43"/>
        <end position="199"/>
    </location>
</feature>
<dbReference type="Pfam" id="PF02630">
    <property type="entry name" value="SCO1-SenC"/>
    <property type="match status" value="1"/>
</dbReference>
<dbReference type="RefSeq" id="WP_053013342.1">
    <property type="nucleotide sequence ID" value="NZ_CP011371.1"/>
</dbReference>
<feature type="binding site" evidence="3">
    <location>
        <position position="82"/>
    </location>
    <ligand>
        <name>Cu cation</name>
        <dbReference type="ChEBI" id="CHEBI:23378"/>
    </ligand>
</feature>
<dbReference type="CDD" id="cd02968">
    <property type="entry name" value="SCO"/>
    <property type="match status" value="1"/>
</dbReference>
<keyword evidence="2 3" id="KW-0186">Copper</keyword>
<evidence type="ECO:0000313" key="6">
    <source>
        <dbReference type="EMBL" id="AKJ27593.1"/>
    </source>
</evidence>
<dbReference type="PATRIC" id="fig|413882.6.peg.957"/>
<comment type="similarity">
    <text evidence="1">Belongs to the SCO1/2 family.</text>
</comment>
<feature type="binding site" evidence="3">
    <location>
        <position position="86"/>
    </location>
    <ligand>
        <name>Cu cation</name>
        <dbReference type="ChEBI" id="CHEBI:23378"/>
    </ligand>
</feature>
<name>A0A0G3BHY1_9BURK</name>
<dbReference type="InterPro" id="IPR036249">
    <property type="entry name" value="Thioredoxin-like_sf"/>
</dbReference>
<dbReference type="KEGG" id="pbh:AAW51_0902"/>
<dbReference type="EMBL" id="CP011371">
    <property type="protein sequence ID" value="AKJ27593.1"/>
    <property type="molecule type" value="Genomic_DNA"/>
</dbReference>
<evidence type="ECO:0000256" key="3">
    <source>
        <dbReference type="PIRSR" id="PIRSR603782-1"/>
    </source>
</evidence>
<keyword evidence="3" id="KW-0479">Metal-binding</keyword>
<dbReference type="InterPro" id="IPR013766">
    <property type="entry name" value="Thioredoxin_domain"/>
</dbReference>
<evidence type="ECO:0000256" key="2">
    <source>
        <dbReference type="ARBA" id="ARBA00023008"/>
    </source>
</evidence>
<evidence type="ECO:0000313" key="7">
    <source>
        <dbReference type="Proteomes" id="UP000035352"/>
    </source>
</evidence>
<dbReference type="PROSITE" id="PS51352">
    <property type="entry name" value="THIOREDOXIN_2"/>
    <property type="match status" value="1"/>
</dbReference>